<dbReference type="SUPFAM" id="SSF141457">
    <property type="entry name" value="BH3618-like"/>
    <property type="match status" value="1"/>
</dbReference>
<keyword evidence="6" id="KW-1185">Reference proteome</keyword>
<dbReference type="Proteomes" id="UP001138793">
    <property type="component" value="Unassembled WGS sequence"/>
</dbReference>
<dbReference type="InterPro" id="IPR003775">
    <property type="entry name" value="Flagellar_assembly_factor_FliW"/>
</dbReference>
<dbReference type="GO" id="GO:0006417">
    <property type="term" value="P:regulation of translation"/>
    <property type="evidence" value="ECO:0007669"/>
    <property type="project" value="UniProtKB-KW"/>
</dbReference>
<dbReference type="Pfam" id="PF02623">
    <property type="entry name" value="FliW"/>
    <property type="match status" value="1"/>
</dbReference>
<reference evidence="5" key="1">
    <citation type="submission" date="2021-03" db="EMBL/GenBank/DDBJ databases">
        <title>Genomic Encyclopedia of Type Strains, Phase IV (KMG-IV): sequencing the most valuable type-strain genomes for metagenomic binning, comparative biology and taxonomic classification.</title>
        <authorList>
            <person name="Goeker M."/>
        </authorList>
    </citation>
    <scope>NUCLEOTIDE SEQUENCE</scope>
    <source>
        <strain evidence="5">DSM 107338</strain>
    </source>
</reference>
<sequence>MNIQTKYLGEVAIDERKIIHFSTGIPGFPDETAFVLMDLPDTPIFQILQAVRTPSIAFIVANPYQIYPDYSLQLDDNLIESLQIKDEKEVAVLSIVTLKQPFQTSTLNLKAPIIINTNHRQGKQYILNTDAYSSQAPITPQSVEREG</sequence>
<keyword evidence="5" id="KW-0969">Cilium</keyword>
<evidence type="ECO:0000256" key="4">
    <source>
        <dbReference type="HAMAP-Rule" id="MF_01185"/>
    </source>
</evidence>
<keyword evidence="1 4" id="KW-0963">Cytoplasm</keyword>
<comment type="subcellular location">
    <subcellularLocation>
        <location evidence="4">Cytoplasm</location>
    </subcellularLocation>
</comment>
<organism evidence="5 6">
    <name type="scientific">Oceanobacillus polygoni</name>
    <dbReference type="NCBI Taxonomy" id="1235259"/>
    <lineage>
        <taxon>Bacteria</taxon>
        <taxon>Bacillati</taxon>
        <taxon>Bacillota</taxon>
        <taxon>Bacilli</taxon>
        <taxon>Bacillales</taxon>
        <taxon>Bacillaceae</taxon>
        <taxon>Oceanobacillus</taxon>
    </lineage>
</organism>
<keyword evidence="5" id="KW-0282">Flagellum</keyword>
<dbReference type="GO" id="GO:0044780">
    <property type="term" value="P:bacterial-type flagellum assembly"/>
    <property type="evidence" value="ECO:0007669"/>
    <property type="project" value="UniProtKB-UniRule"/>
</dbReference>
<keyword evidence="2 4" id="KW-1005">Bacterial flagellum biogenesis</keyword>
<evidence type="ECO:0000256" key="2">
    <source>
        <dbReference type="ARBA" id="ARBA00022795"/>
    </source>
</evidence>
<evidence type="ECO:0000256" key="1">
    <source>
        <dbReference type="ARBA" id="ARBA00022490"/>
    </source>
</evidence>
<dbReference type="PANTHER" id="PTHR39190">
    <property type="entry name" value="FLAGELLAR ASSEMBLY FACTOR FLIW"/>
    <property type="match status" value="1"/>
</dbReference>
<comment type="similarity">
    <text evidence="4">Belongs to the FliW family.</text>
</comment>
<gene>
    <name evidence="4" type="primary">fliW</name>
    <name evidence="5" type="ORF">J2Z64_003180</name>
</gene>
<evidence type="ECO:0000313" key="6">
    <source>
        <dbReference type="Proteomes" id="UP001138793"/>
    </source>
</evidence>
<name>A0A9X1CDC7_9BACI</name>
<keyword evidence="5" id="KW-0966">Cell projection</keyword>
<dbReference type="GO" id="GO:0005737">
    <property type="term" value="C:cytoplasm"/>
    <property type="evidence" value="ECO:0007669"/>
    <property type="project" value="UniProtKB-SubCell"/>
</dbReference>
<protein>
    <recommendedName>
        <fullName evidence="4">Flagellar assembly factor FliW</fullName>
    </recommendedName>
</protein>
<dbReference type="Gene3D" id="2.30.290.10">
    <property type="entry name" value="BH3618-like"/>
    <property type="match status" value="1"/>
</dbReference>
<comment type="subunit">
    <text evidence="4">Interacts with translational regulator CsrA and flagellin(s).</text>
</comment>
<dbReference type="RefSeq" id="WP_149473350.1">
    <property type="nucleotide sequence ID" value="NZ_JAGGMB010000011.1"/>
</dbReference>
<dbReference type="PANTHER" id="PTHR39190:SF1">
    <property type="entry name" value="FLAGELLAR ASSEMBLY FACTOR FLIW"/>
    <property type="match status" value="1"/>
</dbReference>
<dbReference type="OrthoDB" id="9801235at2"/>
<accession>A0A9X1CDC7</accession>
<evidence type="ECO:0000256" key="3">
    <source>
        <dbReference type="ARBA" id="ARBA00022845"/>
    </source>
</evidence>
<keyword evidence="4" id="KW-0143">Chaperone</keyword>
<dbReference type="NCBIfam" id="NF009793">
    <property type="entry name" value="PRK13285.1-1"/>
    <property type="match status" value="1"/>
</dbReference>
<dbReference type="AlphaFoldDB" id="A0A9X1CDC7"/>
<proteinExistence type="inferred from homology"/>
<dbReference type="HAMAP" id="MF_01185">
    <property type="entry name" value="FliW"/>
    <property type="match status" value="1"/>
</dbReference>
<comment type="function">
    <text evidence="4">Acts as an anti-CsrA protein, binds CsrA and prevents it from repressing translation of its target genes, one of which is flagellin. Binds to flagellin and participates in the assembly of the flagellum.</text>
</comment>
<keyword evidence="3 4" id="KW-0810">Translation regulation</keyword>
<evidence type="ECO:0000313" key="5">
    <source>
        <dbReference type="EMBL" id="MBP2078911.1"/>
    </source>
</evidence>
<dbReference type="EMBL" id="JAGGMB010000011">
    <property type="protein sequence ID" value="MBP2078911.1"/>
    <property type="molecule type" value="Genomic_DNA"/>
</dbReference>
<dbReference type="InterPro" id="IPR024046">
    <property type="entry name" value="Flagellar_assmbl_FliW_dom_sf"/>
</dbReference>
<comment type="caution">
    <text evidence="5">The sequence shown here is derived from an EMBL/GenBank/DDBJ whole genome shotgun (WGS) entry which is preliminary data.</text>
</comment>